<dbReference type="InterPro" id="IPR016071">
    <property type="entry name" value="Staphylococal_nuclease_OB-fold"/>
</dbReference>
<dbReference type="Gene3D" id="2.40.50.90">
    <property type="match status" value="1"/>
</dbReference>
<dbReference type="Pfam" id="PF00565">
    <property type="entry name" value="SNase"/>
    <property type="match status" value="1"/>
</dbReference>
<evidence type="ECO:0000259" key="1">
    <source>
        <dbReference type="PROSITE" id="PS50830"/>
    </source>
</evidence>
<dbReference type="EMBL" id="MN740247">
    <property type="protein sequence ID" value="QHT95911.1"/>
    <property type="molecule type" value="Genomic_DNA"/>
</dbReference>
<reference evidence="2" key="1">
    <citation type="journal article" date="2020" name="Nature">
        <title>Giant virus diversity and host interactions through global metagenomics.</title>
        <authorList>
            <person name="Schulz F."/>
            <person name="Roux S."/>
            <person name="Paez-Espino D."/>
            <person name="Jungbluth S."/>
            <person name="Walsh D.A."/>
            <person name="Denef V.J."/>
            <person name="McMahon K.D."/>
            <person name="Konstantinidis K.T."/>
            <person name="Eloe-Fadrosh E.A."/>
            <person name="Kyrpides N.C."/>
            <person name="Woyke T."/>
        </authorList>
    </citation>
    <scope>NUCLEOTIDE SEQUENCE</scope>
    <source>
        <strain evidence="2">GVMAG-M-3300024301-20</strain>
    </source>
</reference>
<protein>
    <recommendedName>
        <fullName evidence="1">TNase-like domain-containing protein</fullName>
    </recommendedName>
</protein>
<dbReference type="SUPFAM" id="SSF50199">
    <property type="entry name" value="Staphylococcal nuclease"/>
    <property type="match status" value="1"/>
</dbReference>
<sequence length="174" mass="19667">MNILTHYLCFCNRFKNAKQNINLNEKSIYDLKDGSEHIAEIKYEDTIPFVPPVTTGVVIKVYDGDTITIASKLPYNGSPLYRFSVRLNGIDAPEIRAKITEEKKLAIIARDTLSNQIMGKTISLENIAVEKYGRILADVIIDGQNMSEYMLEQKLAVKYDGGTKGTFEDNFTNY</sequence>
<dbReference type="SMART" id="SM00318">
    <property type="entry name" value="SNc"/>
    <property type="match status" value="1"/>
</dbReference>
<dbReference type="PROSITE" id="PS50830">
    <property type="entry name" value="TNASE_3"/>
    <property type="match status" value="1"/>
</dbReference>
<dbReference type="InterPro" id="IPR035437">
    <property type="entry name" value="SNase_OB-fold_sf"/>
</dbReference>
<accession>A0A6C0IRR9</accession>
<name>A0A6C0IRR9_9ZZZZ</name>
<dbReference type="AlphaFoldDB" id="A0A6C0IRR9"/>
<feature type="domain" description="TNase-like" evidence="1">
    <location>
        <begin position="52"/>
        <end position="174"/>
    </location>
</feature>
<organism evidence="2">
    <name type="scientific">viral metagenome</name>
    <dbReference type="NCBI Taxonomy" id="1070528"/>
    <lineage>
        <taxon>unclassified sequences</taxon>
        <taxon>metagenomes</taxon>
        <taxon>organismal metagenomes</taxon>
    </lineage>
</organism>
<evidence type="ECO:0000313" key="2">
    <source>
        <dbReference type="EMBL" id="QHT95911.1"/>
    </source>
</evidence>
<proteinExistence type="predicted"/>